<evidence type="ECO:0000256" key="4">
    <source>
        <dbReference type="ARBA" id="ARBA00009667"/>
    </source>
</evidence>
<dbReference type="HAMAP" id="MF_01014">
    <property type="entry name" value="HisA"/>
    <property type="match status" value="1"/>
</dbReference>
<evidence type="ECO:0000256" key="3">
    <source>
        <dbReference type="ARBA" id="ARBA00005133"/>
    </source>
</evidence>
<organism evidence="11 12">
    <name type="scientific">Sphingomonas edaphi</name>
    <dbReference type="NCBI Taxonomy" id="2315689"/>
    <lineage>
        <taxon>Bacteria</taxon>
        <taxon>Pseudomonadati</taxon>
        <taxon>Pseudomonadota</taxon>
        <taxon>Alphaproteobacteria</taxon>
        <taxon>Sphingomonadales</taxon>
        <taxon>Sphingomonadaceae</taxon>
        <taxon>Sphingomonas</taxon>
    </lineage>
</organism>
<keyword evidence="12" id="KW-1185">Reference proteome</keyword>
<comment type="catalytic activity">
    <reaction evidence="1 9">
        <text>1-(5-phospho-beta-D-ribosyl)-5-[(5-phospho-beta-D-ribosylamino)methylideneamino]imidazole-4-carboxamide = 5-[(5-phospho-1-deoxy-D-ribulos-1-ylimino)methylamino]-1-(5-phospho-beta-D-ribosyl)imidazole-4-carboxamide</text>
        <dbReference type="Rhea" id="RHEA:15469"/>
        <dbReference type="ChEBI" id="CHEBI:58435"/>
        <dbReference type="ChEBI" id="CHEBI:58525"/>
        <dbReference type="EC" id="5.3.1.16"/>
    </reaction>
</comment>
<comment type="pathway">
    <text evidence="3 9">Amino-acid biosynthesis; L-histidine biosynthesis; L-histidine from 5-phospho-alpha-D-ribose 1-diphosphate: step 4/9.</text>
</comment>
<evidence type="ECO:0000256" key="10">
    <source>
        <dbReference type="RuleBase" id="RU003657"/>
    </source>
</evidence>
<dbReference type="RefSeq" id="WP_119533766.1">
    <property type="nucleotide sequence ID" value="NZ_QXTF01000004.1"/>
</dbReference>
<evidence type="ECO:0000256" key="8">
    <source>
        <dbReference type="ARBA" id="ARBA00023235"/>
    </source>
</evidence>
<reference evidence="11 12" key="1">
    <citation type="submission" date="2018-09" db="EMBL/GenBank/DDBJ databases">
        <title>Sphingomonas sp. DAC4.</title>
        <authorList>
            <person name="Seo T."/>
        </authorList>
    </citation>
    <scope>NUCLEOTIDE SEQUENCE [LARGE SCALE GENOMIC DNA]</scope>
    <source>
        <strain evidence="11 12">DAC4</strain>
    </source>
</reference>
<evidence type="ECO:0000256" key="2">
    <source>
        <dbReference type="ARBA" id="ARBA00004496"/>
    </source>
</evidence>
<dbReference type="SUPFAM" id="SSF51366">
    <property type="entry name" value="Ribulose-phoshate binding barrel"/>
    <property type="match status" value="1"/>
</dbReference>
<dbReference type="UniPathway" id="UPA00031">
    <property type="reaction ID" value="UER00009"/>
</dbReference>
<dbReference type="GO" id="GO:0000105">
    <property type="term" value="P:L-histidine biosynthetic process"/>
    <property type="evidence" value="ECO:0007669"/>
    <property type="project" value="UniProtKB-UniRule"/>
</dbReference>
<dbReference type="EMBL" id="QXTF01000004">
    <property type="protein sequence ID" value="RIX27111.1"/>
    <property type="molecule type" value="Genomic_DNA"/>
</dbReference>
<dbReference type="InterPro" id="IPR023016">
    <property type="entry name" value="HisA/PriA"/>
</dbReference>
<evidence type="ECO:0000256" key="6">
    <source>
        <dbReference type="ARBA" id="ARBA00022605"/>
    </source>
</evidence>
<sequence>MILVPAIDLVGGRCVRLAQGDFARETVYDADPADALAGFAAAGASEAHLVDLDGARAREPRQHELFAVLARTAPLALQVAGGFRTPDHVGRMLETGIARVVIGSLALDDPDAFAALIDKYGNDRIVLALDVRLDDGIPIVATHGWLTTTGRTLDEVLKQFGSVRHLLVTDISRDGMMEGPNLALMRTVAASYPEIELQASGGVAVLGDLAALSAIGAARAIVGKAIWERRFTVAEGLAHARG</sequence>
<feature type="active site" description="Proton donor" evidence="9">
    <location>
        <position position="130"/>
    </location>
</feature>
<evidence type="ECO:0000313" key="11">
    <source>
        <dbReference type="EMBL" id="RIX27111.1"/>
    </source>
</evidence>
<dbReference type="GO" id="GO:0000162">
    <property type="term" value="P:L-tryptophan biosynthetic process"/>
    <property type="evidence" value="ECO:0007669"/>
    <property type="project" value="TreeGrafter"/>
</dbReference>
<dbReference type="GO" id="GO:0005737">
    <property type="term" value="C:cytoplasm"/>
    <property type="evidence" value="ECO:0007669"/>
    <property type="project" value="UniProtKB-SubCell"/>
</dbReference>
<protein>
    <recommendedName>
        <fullName evidence="9">1-(5-phosphoribosyl)-5-[(5-phosphoribosylamino)methylideneamino] imidazole-4-carboxamide isomerase</fullName>
        <ecNumber evidence="9">5.3.1.16</ecNumber>
    </recommendedName>
    <alternativeName>
        <fullName evidence="9">Phosphoribosylformimino-5-aminoimidazole carboxamide ribotide isomerase</fullName>
    </alternativeName>
</protein>
<dbReference type="FunFam" id="3.20.20.70:FF:000009">
    <property type="entry name" value="1-(5-phosphoribosyl)-5-[(5-phosphoribosylamino)methylideneamino] imidazole-4-carboxamide isomerase"/>
    <property type="match status" value="1"/>
</dbReference>
<dbReference type="Gene3D" id="3.20.20.70">
    <property type="entry name" value="Aldolase class I"/>
    <property type="match status" value="1"/>
</dbReference>
<proteinExistence type="inferred from homology"/>
<dbReference type="InterPro" id="IPR006062">
    <property type="entry name" value="His_biosynth"/>
</dbReference>
<evidence type="ECO:0000256" key="1">
    <source>
        <dbReference type="ARBA" id="ARBA00000901"/>
    </source>
</evidence>
<name>A0A418PYM1_9SPHN</name>
<keyword evidence="7 9" id="KW-0368">Histidine biosynthesis</keyword>
<dbReference type="PANTHER" id="PTHR43090">
    <property type="entry name" value="1-(5-PHOSPHORIBOSYL)-5-[(5-PHOSPHORIBOSYLAMINO)METHYLIDENEAMINO] IMIDAZOLE-4-CARBOXAMIDE ISOMERASE"/>
    <property type="match status" value="1"/>
</dbReference>
<dbReference type="InterPro" id="IPR011060">
    <property type="entry name" value="RibuloseP-bd_barrel"/>
</dbReference>
<dbReference type="GO" id="GO:0003949">
    <property type="term" value="F:1-(5-phosphoribosyl)-5-[(5-phosphoribosylamino)methylideneamino]imidazole-4-carboxamide isomerase activity"/>
    <property type="evidence" value="ECO:0007669"/>
    <property type="project" value="UniProtKB-UniRule"/>
</dbReference>
<dbReference type="CDD" id="cd04732">
    <property type="entry name" value="HisA"/>
    <property type="match status" value="1"/>
</dbReference>
<dbReference type="InterPro" id="IPR013785">
    <property type="entry name" value="Aldolase_TIM"/>
</dbReference>
<dbReference type="PANTHER" id="PTHR43090:SF2">
    <property type="entry name" value="1-(5-PHOSPHORIBOSYL)-5-[(5-PHOSPHORIBOSYLAMINO)METHYLIDENEAMINO] IMIDAZOLE-4-CARBOXAMIDE ISOMERASE"/>
    <property type="match status" value="1"/>
</dbReference>
<evidence type="ECO:0000256" key="5">
    <source>
        <dbReference type="ARBA" id="ARBA00022490"/>
    </source>
</evidence>
<keyword evidence="6 9" id="KW-0028">Amino-acid biosynthesis</keyword>
<evidence type="ECO:0000313" key="12">
    <source>
        <dbReference type="Proteomes" id="UP000285023"/>
    </source>
</evidence>
<dbReference type="OrthoDB" id="9807749at2"/>
<dbReference type="EC" id="5.3.1.16" evidence="9"/>
<dbReference type="Proteomes" id="UP000285023">
    <property type="component" value="Unassembled WGS sequence"/>
</dbReference>
<feature type="active site" description="Proton acceptor" evidence="9">
    <location>
        <position position="8"/>
    </location>
</feature>
<keyword evidence="5 9" id="KW-0963">Cytoplasm</keyword>
<comment type="similarity">
    <text evidence="4 9 10">Belongs to the HisA/HisF family.</text>
</comment>
<dbReference type="InterPro" id="IPR044524">
    <property type="entry name" value="Isoase_HisA-like"/>
</dbReference>
<comment type="caution">
    <text evidence="11">The sequence shown here is derived from an EMBL/GenBank/DDBJ whole genome shotgun (WGS) entry which is preliminary data.</text>
</comment>
<dbReference type="AlphaFoldDB" id="A0A418PYM1"/>
<dbReference type="Pfam" id="PF00977">
    <property type="entry name" value="His_biosynth"/>
    <property type="match status" value="1"/>
</dbReference>
<gene>
    <name evidence="9" type="primary">hisA</name>
    <name evidence="11" type="ORF">D3M59_11210</name>
</gene>
<accession>A0A418PYM1</accession>
<evidence type="ECO:0000256" key="7">
    <source>
        <dbReference type="ARBA" id="ARBA00023102"/>
    </source>
</evidence>
<comment type="subcellular location">
    <subcellularLocation>
        <location evidence="2 9">Cytoplasm</location>
    </subcellularLocation>
</comment>
<keyword evidence="8 9" id="KW-0413">Isomerase</keyword>
<evidence type="ECO:0000256" key="9">
    <source>
        <dbReference type="HAMAP-Rule" id="MF_01014"/>
    </source>
</evidence>